<dbReference type="InterPro" id="IPR020626">
    <property type="entry name" value="Asp_DH_prok"/>
</dbReference>
<dbReference type="RefSeq" id="WP_377458774.1">
    <property type="nucleotide sequence ID" value="NZ_JBHLUB010000027.1"/>
</dbReference>
<evidence type="ECO:0000256" key="5">
    <source>
        <dbReference type="ARBA" id="ARBA00023027"/>
    </source>
</evidence>
<dbReference type="Proteomes" id="UP001589862">
    <property type="component" value="Unassembled WGS sequence"/>
</dbReference>
<feature type="domain" description="Aspartate dehydrogenase" evidence="7">
    <location>
        <begin position="166"/>
        <end position="250"/>
    </location>
</feature>
<comment type="miscellaneous">
    <text evidence="6">The iminoaspartate product is unstable in aqueous solution and can decompose to oxaloacetate and ammonia.</text>
</comment>
<feature type="active site" evidence="6">
    <location>
        <position position="216"/>
    </location>
</feature>
<dbReference type="InterPro" id="IPR011182">
    <property type="entry name" value="L-Asp_DH"/>
</dbReference>
<dbReference type="Gene3D" id="3.30.360.10">
    <property type="entry name" value="Dihydrodipicolinate Reductase, domain 2"/>
    <property type="match status" value="1"/>
</dbReference>
<comment type="similarity">
    <text evidence="1 6">Belongs to the L-aspartate dehydrogenase family.</text>
</comment>
<dbReference type="Pfam" id="PF03447">
    <property type="entry name" value="NAD_binding_3"/>
    <property type="match status" value="1"/>
</dbReference>
<accession>A0ABV6PA26</accession>
<comment type="caution">
    <text evidence="9">The sequence shown here is derived from an EMBL/GenBank/DDBJ whole genome shotgun (WGS) entry which is preliminary data.</text>
</comment>
<evidence type="ECO:0000256" key="4">
    <source>
        <dbReference type="ARBA" id="ARBA00023002"/>
    </source>
</evidence>
<dbReference type="InterPro" id="IPR036291">
    <property type="entry name" value="NAD(P)-bd_dom_sf"/>
</dbReference>
<comment type="catalytic activity">
    <reaction evidence="6">
        <text>L-aspartate + NAD(+) + H2O = oxaloacetate + NH4(+) + NADH + H(+)</text>
        <dbReference type="Rhea" id="RHEA:11788"/>
        <dbReference type="ChEBI" id="CHEBI:15377"/>
        <dbReference type="ChEBI" id="CHEBI:15378"/>
        <dbReference type="ChEBI" id="CHEBI:16452"/>
        <dbReference type="ChEBI" id="CHEBI:28938"/>
        <dbReference type="ChEBI" id="CHEBI:29991"/>
        <dbReference type="ChEBI" id="CHEBI:57540"/>
        <dbReference type="ChEBI" id="CHEBI:57945"/>
        <dbReference type="EC" id="1.4.1.21"/>
    </reaction>
</comment>
<dbReference type="EC" id="1.4.1.21" evidence="6"/>
<feature type="binding site" evidence="6">
    <location>
        <position position="186"/>
    </location>
    <ligand>
        <name>NAD(+)</name>
        <dbReference type="ChEBI" id="CHEBI:57540"/>
    </ligand>
</feature>
<feature type="binding site" evidence="6">
    <location>
        <position position="114"/>
    </location>
    <ligand>
        <name>NAD(+)</name>
        <dbReference type="ChEBI" id="CHEBI:57540"/>
    </ligand>
</feature>
<sequence>MTLNIALIGYGAIASRVASGIRDMTEVELVGALVRTPGTAATDGVSELNLNDALERADLFVECAGVPAVTEYGPNIIAANKLLLLASVGALADPILRRTLLDGGPGRVYVTNGAIGGLDILASAALEGGLDSIVLETRKAPASLIQPWMDADLAERLRGGGSNLESLVLYEGGVSEAIEKFPANLNVSVALAHATNMWDHTIVKLIADPTANLTKHTIHASGRTGTYQFEITNNPLPDSPSTSGVVVASVLRGIRTIAGASGVSV</sequence>
<dbReference type="Pfam" id="PF01958">
    <property type="entry name" value="Asp_DH_C"/>
    <property type="match status" value="1"/>
</dbReference>
<keyword evidence="4 6" id="KW-0560">Oxidoreductase</keyword>
<protein>
    <recommendedName>
        <fullName evidence="6">L-aspartate dehydrogenase</fullName>
        <ecNumber evidence="6">1.4.1.21</ecNumber>
    </recommendedName>
</protein>
<dbReference type="EMBL" id="JBHLUB010000027">
    <property type="protein sequence ID" value="MFC0581971.1"/>
    <property type="molecule type" value="Genomic_DNA"/>
</dbReference>
<evidence type="ECO:0000256" key="2">
    <source>
        <dbReference type="ARBA" id="ARBA00022642"/>
    </source>
</evidence>
<feature type="domain" description="Aspartate/homoserine dehydrogenase NAD-binding" evidence="8">
    <location>
        <begin position="9"/>
        <end position="102"/>
    </location>
</feature>
<dbReference type="PANTHER" id="PTHR31873:SF6">
    <property type="entry name" value="ASPARTATE DEHYDROGENASE DOMAIN-CONTAINING PROTEIN"/>
    <property type="match status" value="1"/>
</dbReference>
<evidence type="ECO:0000259" key="8">
    <source>
        <dbReference type="Pfam" id="PF03447"/>
    </source>
</evidence>
<comment type="pathway">
    <text evidence="6">Cofactor biosynthesis; NAD(+) biosynthesis; iminoaspartate from L-aspartate (dehydrogenase route): step 1/1.</text>
</comment>
<dbReference type="SUPFAM" id="SSF51735">
    <property type="entry name" value="NAD(P)-binding Rossmann-fold domains"/>
    <property type="match status" value="1"/>
</dbReference>
<evidence type="ECO:0000313" key="9">
    <source>
        <dbReference type="EMBL" id="MFC0581971.1"/>
    </source>
</evidence>
<dbReference type="PIRSF" id="PIRSF005227">
    <property type="entry name" value="Asp_dh_NAD_syn"/>
    <property type="match status" value="1"/>
</dbReference>
<dbReference type="SUPFAM" id="SSF55347">
    <property type="entry name" value="Glyceraldehyde-3-phosphate dehydrogenase-like, C-terminal domain"/>
    <property type="match status" value="1"/>
</dbReference>
<evidence type="ECO:0000259" key="7">
    <source>
        <dbReference type="Pfam" id="PF01958"/>
    </source>
</evidence>
<evidence type="ECO:0000313" key="10">
    <source>
        <dbReference type="Proteomes" id="UP001589862"/>
    </source>
</evidence>
<name>A0ABV6PA26_9MICC</name>
<dbReference type="InterPro" id="IPR005106">
    <property type="entry name" value="Asp/hSer_DH_NAD-bd"/>
</dbReference>
<dbReference type="PANTHER" id="PTHR31873">
    <property type="entry name" value="L-ASPARTATE DEHYDROGENASE-RELATED"/>
    <property type="match status" value="1"/>
</dbReference>
<keyword evidence="3 6" id="KW-0521">NADP</keyword>
<comment type="catalytic activity">
    <reaction evidence="6">
        <text>L-aspartate + NADP(+) + H2O = oxaloacetate + NH4(+) + NADPH + H(+)</text>
        <dbReference type="Rhea" id="RHEA:11784"/>
        <dbReference type="ChEBI" id="CHEBI:15377"/>
        <dbReference type="ChEBI" id="CHEBI:15378"/>
        <dbReference type="ChEBI" id="CHEBI:16452"/>
        <dbReference type="ChEBI" id="CHEBI:28938"/>
        <dbReference type="ChEBI" id="CHEBI:29991"/>
        <dbReference type="ChEBI" id="CHEBI:57783"/>
        <dbReference type="ChEBI" id="CHEBI:58349"/>
        <dbReference type="EC" id="1.4.1.21"/>
    </reaction>
</comment>
<organism evidence="9 10">
    <name type="scientific">Micrococcoides hystricis</name>
    <dbReference type="NCBI Taxonomy" id="1572761"/>
    <lineage>
        <taxon>Bacteria</taxon>
        <taxon>Bacillati</taxon>
        <taxon>Actinomycetota</taxon>
        <taxon>Actinomycetes</taxon>
        <taxon>Micrococcales</taxon>
        <taxon>Micrococcaceae</taxon>
        <taxon>Micrococcoides</taxon>
    </lineage>
</organism>
<dbReference type="Gene3D" id="3.40.50.720">
    <property type="entry name" value="NAD(P)-binding Rossmann-like Domain"/>
    <property type="match status" value="1"/>
</dbReference>
<keyword evidence="10" id="KW-1185">Reference proteome</keyword>
<reference evidence="9 10" key="1">
    <citation type="submission" date="2024-09" db="EMBL/GenBank/DDBJ databases">
        <authorList>
            <person name="Sun Q."/>
            <person name="Mori K."/>
        </authorList>
    </citation>
    <scope>NUCLEOTIDE SEQUENCE [LARGE SCALE GENOMIC DNA]</scope>
    <source>
        <strain evidence="9 10">NCAIM B.02604</strain>
    </source>
</reference>
<keyword evidence="2 6" id="KW-0662">Pyridine nucleotide biosynthesis</keyword>
<proteinExistence type="inferred from homology"/>
<comment type="function">
    <text evidence="6">Specifically catalyzes the NAD or NADP-dependent dehydrogenation of L-aspartate to iminoaspartate.</text>
</comment>
<dbReference type="InterPro" id="IPR002811">
    <property type="entry name" value="Asp_DH"/>
</dbReference>
<evidence type="ECO:0000256" key="1">
    <source>
        <dbReference type="ARBA" id="ARBA00008331"/>
    </source>
</evidence>
<evidence type="ECO:0000256" key="3">
    <source>
        <dbReference type="ARBA" id="ARBA00022857"/>
    </source>
</evidence>
<dbReference type="HAMAP" id="MF_01265">
    <property type="entry name" value="NadX"/>
    <property type="match status" value="1"/>
</dbReference>
<gene>
    <name evidence="6" type="primary">nadX</name>
    <name evidence="9" type="ORF">ACFFFR_06190</name>
</gene>
<evidence type="ECO:0000256" key="6">
    <source>
        <dbReference type="HAMAP-Rule" id="MF_01265"/>
    </source>
</evidence>
<keyword evidence="5 6" id="KW-0520">NAD</keyword>